<dbReference type="Proteomes" id="UP000579523">
    <property type="component" value="Unassembled WGS sequence"/>
</dbReference>
<name>A0A7W7LY52_9ACTN</name>
<dbReference type="EMBL" id="JACHJI010000004">
    <property type="protein sequence ID" value="MBB4898482.1"/>
    <property type="molecule type" value="Genomic_DNA"/>
</dbReference>
<dbReference type="SUPFAM" id="SSF159501">
    <property type="entry name" value="EreA/ChaN-like"/>
    <property type="match status" value="1"/>
</dbReference>
<accession>A0A7W7LY52</accession>
<gene>
    <name evidence="1" type="ORF">FHS37_002540</name>
</gene>
<dbReference type="GO" id="GO:0046677">
    <property type="term" value="P:response to antibiotic"/>
    <property type="evidence" value="ECO:0007669"/>
    <property type="project" value="InterPro"/>
</dbReference>
<dbReference type="Pfam" id="PF05139">
    <property type="entry name" value="Erythro_esteras"/>
    <property type="match status" value="1"/>
</dbReference>
<dbReference type="AlphaFoldDB" id="A0A7W7LY52"/>
<keyword evidence="2" id="KW-1185">Reference proteome</keyword>
<dbReference type="RefSeq" id="WP_229889938.1">
    <property type="nucleotide sequence ID" value="NZ_BMTI01000010.1"/>
</dbReference>
<reference evidence="1 2" key="1">
    <citation type="submission" date="2020-08" db="EMBL/GenBank/DDBJ databases">
        <title>Genomic Encyclopedia of Type Strains, Phase III (KMG-III): the genomes of soil and plant-associated and newly described type strains.</title>
        <authorList>
            <person name="Whitman W."/>
        </authorList>
    </citation>
    <scope>NUCLEOTIDE SEQUENCE [LARGE SCALE GENOMIC DNA]</scope>
    <source>
        <strain evidence="1 2">CECT 3273</strain>
    </source>
</reference>
<proteinExistence type="predicted"/>
<dbReference type="InterPro" id="IPR007815">
    <property type="entry name" value="Emycin_Estase"/>
</dbReference>
<organism evidence="1 2">
    <name type="scientific">Streptomyces griseomycini</name>
    <dbReference type="NCBI Taxonomy" id="66895"/>
    <lineage>
        <taxon>Bacteria</taxon>
        <taxon>Bacillati</taxon>
        <taxon>Actinomycetota</taxon>
        <taxon>Actinomycetes</taxon>
        <taxon>Kitasatosporales</taxon>
        <taxon>Streptomycetaceae</taxon>
        <taxon>Streptomyces</taxon>
    </lineage>
</organism>
<comment type="caution">
    <text evidence="1">The sequence shown here is derived from an EMBL/GenBank/DDBJ whole genome shotgun (WGS) entry which is preliminary data.</text>
</comment>
<protein>
    <submittedName>
        <fullName evidence="1">Erythromycin esterase-like protein</fullName>
    </submittedName>
</protein>
<sequence>MGALEGGPEDDIVEHARIPVRAADLVTRSLDRSAGEGSAFTVRDRAMADAVARLMDDGPTSRVMVWAHNGHLAKGRYGDRVTASHCSTRGPHAAQAHVRRVECR</sequence>
<evidence type="ECO:0000313" key="1">
    <source>
        <dbReference type="EMBL" id="MBB4898482.1"/>
    </source>
</evidence>
<evidence type="ECO:0000313" key="2">
    <source>
        <dbReference type="Proteomes" id="UP000579523"/>
    </source>
</evidence>